<dbReference type="AlphaFoldDB" id="A0A242MDT1"/>
<accession>A0A242MDT1</accession>
<evidence type="ECO:0000313" key="1">
    <source>
        <dbReference type="EMBL" id="OTP69299.1"/>
    </source>
</evidence>
<dbReference type="EMBL" id="NBTZ01000115">
    <property type="protein sequence ID" value="OTP69299.1"/>
    <property type="molecule type" value="Genomic_DNA"/>
</dbReference>
<evidence type="ECO:0000313" key="2">
    <source>
        <dbReference type="Proteomes" id="UP000195221"/>
    </source>
</evidence>
<comment type="caution">
    <text evidence="1">The sequence shown here is derived from an EMBL/GenBank/DDBJ whole genome shotgun (WGS) entry which is preliminary data.</text>
</comment>
<organism evidence="1 2">
    <name type="scientific">Caballeronia sordidicola</name>
    <name type="common">Burkholderia sordidicola</name>
    <dbReference type="NCBI Taxonomy" id="196367"/>
    <lineage>
        <taxon>Bacteria</taxon>
        <taxon>Pseudomonadati</taxon>
        <taxon>Pseudomonadota</taxon>
        <taxon>Betaproteobacteria</taxon>
        <taxon>Burkholderiales</taxon>
        <taxon>Burkholderiaceae</taxon>
        <taxon>Caballeronia</taxon>
    </lineage>
</organism>
<proteinExistence type="predicted"/>
<sequence length="90" mass="10544">MSTPVKRYRPSTRVWPSTIPEPEYGPDDEIVKVDWRGHFTFRGHELKVSRSLEKLSLAARPNAEKDGVFDFNFYQHRVMELDLNQPLISL</sequence>
<protein>
    <submittedName>
        <fullName evidence="1">Mobile element protein</fullName>
    </submittedName>
</protein>
<name>A0A242MDT1_CABSO</name>
<gene>
    <name evidence="1" type="ORF">PAMC26577_30140</name>
</gene>
<dbReference type="Proteomes" id="UP000195221">
    <property type="component" value="Unassembled WGS sequence"/>
</dbReference>
<reference evidence="1 2" key="1">
    <citation type="submission" date="2017-03" db="EMBL/GenBank/DDBJ databases">
        <title>Genome analysis of strain PAMC 26577.</title>
        <authorList>
            <person name="Oh H.-M."/>
            <person name="Yang J.-A."/>
        </authorList>
    </citation>
    <scope>NUCLEOTIDE SEQUENCE [LARGE SCALE GENOMIC DNA]</scope>
    <source>
        <strain evidence="1 2">PAMC 26577</strain>
    </source>
</reference>